<name>A0A0D6LAC9_9BILA</name>
<dbReference type="AlphaFoldDB" id="A0A0D6LAC9"/>
<sequence length="62" mass="6863">MAYFPSDAKTSANVISELWISDHWASSIRSVERMSILIKNGTVVNEDAMFKADVLITDGKMA</sequence>
<gene>
    <name evidence="1" type="ORF">ANCCEY_11962</name>
</gene>
<keyword evidence="2" id="KW-1185">Reference proteome</keyword>
<evidence type="ECO:0000313" key="1">
    <source>
        <dbReference type="EMBL" id="EPB68955.1"/>
    </source>
</evidence>
<dbReference type="GO" id="GO:0016810">
    <property type="term" value="F:hydrolase activity, acting on carbon-nitrogen (but not peptide) bonds"/>
    <property type="evidence" value="ECO:0007669"/>
    <property type="project" value="InterPro"/>
</dbReference>
<dbReference type="EMBL" id="KE125359">
    <property type="protein sequence ID" value="EPB68955.1"/>
    <property type="molecule type" value="Genomic_DNA"/>
</dbReference>
<dbReference type="Proteomes" id="UP000054495">
    <property type="component" value="Unassembled WGS sequence"/>
</dbReference>
<evidence type="ECO:0000313" key="2">
    <source>
        <dbReference type="Proteomes" id="UP000054495"/>
    </source>
</evidence>
<reference evidence="1 2" key="1">
    <citation type="submission" date="2013-05" db="EMBL/GenBank/DDBJ databases">
        <title>Draft genome of the parasitic nematode Anyclostoma ceylanicum.</title>
        <authorList>
            <person name="Mitreva M."/>
        </authorList>
    </citation>
    <scope>NUCLEOTIDE SEQUENCE [LARGE SCALE GENOMIC DNA]</scope>
</reference>
<organism evidence="1 2">
    <name type="scientific">Ancylostoma ceylanicum</name>
    <dbReference type="NCBI Taxonomy" id="53326"/>
    <lineage>
        <taxon>Eukaryota</taxon>
        <taxon>Metazoa</taxon>
        <taxon>Ecdysozoa</taxon>
        <taxon>Nematoda</taxon>
        <taxon>Chromadorea</taxon>
        <taxon>Rhabditida</taxon>
        <taxon>Rhabditina</taxon>
        <taxon>Rhabditomorpha</taxon>
        <taxon>Strongyloidea</taxon>
        <taxon>Ancylostomatidae</taxon>
        <taxon>Ancylostomatinae</taxon>
        <taxon>Ancylostoma</taxon>
    </lineage>
</organism>
<accession>A0A0D6LAC9</accession>
<dbReference type="InterPro" id="IPR011059">
    <property type="entry name" value="Metal-dep_hydrolase_composite"/>
</dbReference>
<proteinExistence type="predicted"/>
<protein>
    <submittedName>
        <fullName evidence="1">Uncharacterized protein</fullName>
    </submittedName>
</protein>
<dbReference type="Gene3D" id="2.30.40.10">
    <property type="entry name" value="Urease, subunit C, domain 1"/>
    <property type="match status" value="1"/>
</dbReference>
<dbReference type="SUPFAM" id="SSF51338">
    <property type="entry name" value="Composite domain of metallo-dependent hydrolases"/>
    <property type="match status" value="1"/>
</dbReference>